<accession>A0A4U6X4Q4</accession>
<protein>
    <submittedName>
        <fullName evidence="1">Uncharacterized protein</fullName>
    </submittedName>
</protein>
<proteinExistence type="predicted"/>
<comment type="caution">
    <text evidence="1">The sequence shown here is derived from an EMBL/GenBank/DDBJ whole genome shotgun (WGS) entry which is preliminary data.</text>
</comment>
<dbReference type="EMBL" id="PJEX01001159">
    <property type="protein sequence ID" value="TKW48327.1"/>
    <property type="molecule type" value="Genomic_DNA"/>
</dbReference>
<keyword evidence="2" id="KW-1185">Reference proteome</keyword>
<name>A0A4U6X4Q4_9PEZI</name>
<organism evidence="1 2">
    <name type="scientific">Colletotrichum tanaceti</name>
    <dbReference type="NCBI Taxonomy" id="1306861"/>
    <lineage>
        <taxon>Eukaryota</taxon>
        <taxon>Fungi</taxon>
        <taxon>Dikarya</taxon>
        <taxon>Ascomycota</taxon>
        <taxon>Pezizomycotina</taxon>
        <taxon>Sordariomycetes</taxon>
        <taxon>Hypocreomycetidae</taxon>
        <taxon>Glomerellales</taxon>
        <taxon>Glomerellaceae</taxon>
        <taxon>Colletotrichum</taxon>
        <taxon>Colletotrichum destructivum species complex</taxon>
    </lineage>
</organism>
<evidence type="ECO:0000313" key="2">
    <source>
        <dbReference type="Proteomes" id="UP000310108"/>
    </source>
</evidence>
<dbReference type="AlphaFoldDB" id="A0A4U6X4Q4"/>
<gene>
    <name evidence="1" type="ORF">CTA1_7624</name>
</gene>
<reference evidence="1 2" key="1">
    <citation type="journal article" date="2019" name="PLoS ONE">
        <title>Comparative genome analysis indicates high evolutionary potential of pathogenicity genes in Colletotrichum tanaceti.</title>
        <authorList>
            <person name="Lelwala R.V."/>
            <person name="Korhonen P.K."/>
            <person name="Young N.D."/>
            <person name="Scott J.B."/>
            <person name="Ades P.A."/>
            <person name="Gasser R.B."/>
            <person name="Taylor P.W.J."/>
        </authorList>
    </citation>
    <scope>NUCLEOTIDE SEQUENCE [LARGE SCALE GENOMIC DNA]</scope>
    <source>
        <strain evidence="1">BRIP57314</strain>
    </source>
</reference>
<sequence length="60" mass="6435">MPDGLLDVIDDVSDNRSQIAALSAVPQSNRHCAENPSFALYKCQSPPTHASTTVSHQLLS</sequence>
<dbReference type="Proteomes" id="UP000310108">
    <property type="component" value="Unassembled WGS sequence"/>
</dbReference>
<evidence type="ECO:0000313" key="1">
    <source>
        <dbReference type="EMBL" id="TKW48327.1"/>
    </source>
</evidence>